<proteinExistence type="inferred from homology"/>
<dbReference type="NCBIfam" id="TIGR03685">
    <property type="entry name" value="ribo_P1_arch"/>
    <property type="match status" value="1"/>
</dbReference>
<dbReference type="GO" id="GO:0003735">
    <property type="term" value="F:structural constituent of ribosome"/>
    <property type="evidence" value="ECO:0007669"/>
    <property type="project" value="InterPro"/>
</dbReference>
<dbReference type="Pfam" id="PF00428">
    <property type="entry name" value="Ribosomal_60s"/>
    <property type="match status" value="1"/>
</dbReference>
<comment type="function">
    <text evidence="4">Forms part of the ribosomal stalk, playing a central role in the interaction of the ribosome with GTP-bound translation factors.</text>
</comment>
<evidence type="ECO:0000256" key="3">
    <source>
        <dbReference type="ARBA" id="ARBA00023274"/>
    </source>
</evidence>
<dbReference type="OrthoDB" id="3337at2157"/>
<dbReference type="InterPro" id="IPR027534">
    <property type="entry name" value="Ribosomal_P1/P2"/>
</dbReference>
<evidence type="ECO:0000313" key="7">
    <source>
        <dbReference type="Proteomes" id="UP000319335"/>
    </source>
</evidence>
<dbReference type="InterPro" id="IPR022295">
    <property type="entry name" value="Ribosomal_P1_arc"/>
</dbReference>
<dbReference type="Gene3D" id="1.10.10.1410">
    <property type="match status" value="1"/>
</dbReference>
<dbReference type="GO" id="GO:0005840">
    <property type="term" value="C:ribosome"/>
    <property type="evidence" value="ECO:0007669"/>
    <property type="project" value="UniProtKB-KW"/>
</dbReference>
<keyword evidence="7" id="KW-1185">Reference proteome</keyword>
<feature type="compositionally biased region" description="Acidic residues" evidence="5">
    <location>
        <begin position="76"/>
        <end position="91"/>
    </location>
</feature>
<dbReference type="InterPro" id="IPR038716">
    <property type="entry name" value="P1/P2_N_sf"/>
</dbReference>
<feature type="region of interest" description="Disordered" evidence="5">
    <location>
        <begin position="69"/>
        <end position="103"/>
    </location>
</feature>
<dbReference type="RefSeq" id="WP_154808319.1">
    <property type="nucleotide sequence ID" value="NZ_VIAQ01000006.1"/>
</dbReference>
<dbReference type="AlphaFoldDB" id="A0A7Z8P5D5"/>
<evidence type="ECO:0000256" key="4">
    <source>
        <dbReference type="HAMAP-Rule" id="MF_01478"/>
    </source>
</evidence>
<dbReference type="HAMAP" id="MF_01478">
    <property type="entry name" value="Ribosomal_L12_arch"/>
    <property type="match status" value="1"/>
</dbReference>
<name>A0A7Z8P5D5_9EURY</name>
<dbReference type="GO" id="GO:1990904">
    <property type="term" value="C:ribonucleoprotein complex"/>
    <property type="evidence" value="ECO:0007669"/>
    <property type="project" value="UniProtKB-KW"/>
</dbReference>
<reference evidence="6 7" key="1">
    <citation type="submission" date="2019-06" db="EMBL/GenBank/DDBJ databases">
        <title>Draft genome sequence of Methanolobus vulcani B1d.</title>
        <authorList>
            <person name="Creighbaum A.J."/>
            <person name="Ticak T."/>
            <person name="Hariraju D."/>
            <person name="Arivett B.A."/>
            <person name="Ferguson D.J.Jr."/>
        </authorList>
    </citation>
    <scope>NUCLEOTIDE SEQUENCE [LARGE SCALE GENOMIC DNA]</scope>
    <source>
        <strain evidence="6 7">B1d</strain>
    </source>
</reference>
<evidence type="ECO:0000256" key="1">
    <source>
        <dbReference type="ARBA" id="ARBA00005436"/>
    </source>
</evidence>
<dbReference type="FunFam" id="1.10.10.1410:FF:000002">
    <property type="entry name" value="60S acidic ribosomal protein P2"/>
    <property type="match status" value="1"/>
</dbReference>
<organism evidence="6 7">
    <name type="scientific">Methanolobus vulcani</name>
    <dbReference type="NCBI Taxonomy" id="38026"/>
    <lineage>
        <taxon>Archaea</taxon>
        <taxon>Methanobacteriati</taxon>
        <taxon>Methanobacteriota</taxon>
        <taxon>Stenosarchaea group</taxon>
        <taxon>Methanomicrobia</taxon>
        <taxon>Methanosarcinales</taxon>
        <taxon>Methanosarcinaceae</taxon>
        <taxon>Methanolobus</taxon>
    </lineage>
</organism>
<keyword evidence="3 4" id="KW-0687">Ribonucleoprotein</keyword>
<protein>
    <recommendedName>
        <fullName evidence="4">Large ribosomal subunit protein P1</fullName>
    </recommendedName>
</protein>
<dbReference type="Proteomes" id="UP000319335">
    <property type="component" value="Unassembled WGS sequence"/>
</dbReference>
<comment type="caution">
    <text evidence="6">The sequence shown here is derived from an EMBL/GenBank/DDBJ whole genome shotgun (WGS) entry which is preliminary data.</text>
</comment>
<comment type="subunit">
    <text evidence="4">Part of the 50S ribosomal subunit. Homodimer, it forms part of the ribosomal stalk which helps the ribosome interact with GTP-bound translation factors. Forms a heptameric L10(L12)2(L12)2(L12)2 complex, where L10 forms an elongated spine to which the L12 dimers bind in a sequential fashion.</text>
</comment>
<accession>A0A7Z8P5D5</accession>
<evidence type="ECO:0000313" key="6">
    <source>
        <dbReference type="EMBL" id="TQD28216.1"/>
    </source>
</evidence>
<sequence>MEYIYAALLLYKAGKDITEEAVTAVLQAAGVEVNDARAKALVAALDGVDIEEAMATAAVAAAPAAGAAPAAAEAAPAEEEAAAEEEDDAAEESGMAGLGALFG</sequence>
<gene>
    <name evidence="6" type="primary">rpl12p</name>
    <name evidence="4" type="synonym">rpl12</name>
    <name evidence="6" type="ORF">FKV42_00645</name>
</gene>
<dbReference type="GO" id="GO:0006414">
    <property type="term" value="P:translational elongation"/>
    <property type="evidence" value="ECO:0007669"/>
    <property type="project" value="InterPro"/>
</dbReference>
<evidence type="ECO:0000256" key="2">
    <source>
        <dbReference type="ARBA" id="ARBA00022980"/>
    </source>
</evidence>
<comment type="similarity">
    <text evidence="1 4">Belongs to the eukaryotic ribosomal protein P1/P2 family.</text>
</comment>
<evidence type="ECO:0000256" key="5">
    <source>
        <dbReference type="SAM" id="MobiDB-lite"/>
    </source>
</evidence>
<keyword evidence="2 4" id="KW-0689">Ribosomal protein</keyword>
<dbReference type="EMBL" id="VIAQ01000006">
    <property type="protein sequence ID" value="TQD28216.1"/>
    <property type="molecule type" value="Genomic_DNA"/>
</dbReference>